<feature type="non-terminal residue" evidence="3">
    <location>
        <position position="110"/>
    </location>
</feature>
<feature type="domain" description="C2H2-type" evidence="2">
    <location>
        <begin position="92"/>
        <end position="110"/>
    </location>
</feature>
<proteinExistence type="predicted"/>
<dbReference type="InterPro" id="IPR013087">
    <property type="entry name" value="Znf_C2H2_type"/>
</dbReference>
<dbReference type="SUPFAM" id="SSF57667">
    <property type="entry name" value="beta-beta-alpha zinc fingers"/>
    <property type="match status" value="1"/>
</dbReference>
<dbReference type="InterPro" id="IPR036236">
    <property type="entry name" value="Znf_C2H2_sf"/>
</dbReference>
<gene>
    <name evidence="3" type="ORF">EAG_02456</name>
</gene>
<feature type="non-terminal residue" evidence="3">
    <location>
        <position position="1"/>
    </location>
</feature>
<dbReference type="Proteomes" id="UP000000311">
    <property type="component" value="Unassembled WGS sequence"/>
</dbReference>
<dbReference type="Pfam" id="PF00096">
    <property type="entry name" value="zf-C2H2"/>
    <property type="match status" value="1"/>
</dbReference>
<reference evidence="3 4" key="1">
    <citation type="journal article" date="2010" name="Science">
        <title>Genomic comparison of the ants Camponotus floridanus and Harpegnathos saltator.</title>
        <authorList>
            <person name="Bonasio R."/>
            <person name="Zhang G."/>
            <person name="Ye C."/>
            <person name="Mutti N.S."/>
            <person name="Fang X."/>
            <person name="Qin N."/>
            <person name="Donahue G."/>
            <person name="Yang P."/>
            <person name="Li Q."/>
            <person name="Li C."/>
            <person name="Zhang P."/>
            <person name="Huang Z."/>
            <person name="Berger S.L."/>
            <person name="Reinberg D."/>
            <person name="Wang J."/>
            <person name="Liebig J."/>
        </authorList>
    </citation>
    <scope>NUCLEOTIDE SEQUENCE [LARGE SCALE GENOMIC DNA]</scope>
    <source>
        <strain evidence="4">C129</strain>
    </source>
</reference>
<evidence type="ECO:0000256" key="1">
    <source>
        <dbReference type="PROSITE-ProRule" id="PRU00042"/>
    </source>
</evidence>
<sequence>SYSENGEFRAVSTRFFAKNLGYVCVVCSRRFIKPFHYIQHIRMHYRFGMYTCRWCKRSFVQLNGLNYYESICRDNLARPPITTTRKRIHHFEKCDSCGRFFSNGTPLRNH</sequence>
<keyword evidence="4" id="KW-1185">Reference proteome</keyword>
<dbReference type="GO" id="GO:0008270">
    <property type="term" value="F:zinc ion binding"/>
    <property type="evidence" value="ECO:0007669"/>
    <property type="project" value="UniProtKB-KW"/>
</dbReference>
<accession>E2AC47</accession>
<dbReference type="PROSITE" id="PS50157">
    <property type="entry name" value="ZINC_FINGER_C2H2_2"/>
    <property type="match status" value="2"/>
</dbReference>
<keyword evidence="1" id="KW-0862">Zinc</keyword>
<organism evidence="4">
    <name type="scientific">Camponotus floridanus</name>
    <name type="common">Florida carpenter ant</name>
    <dbReference type="NCBI Taxonomy" id="104421"/>
    <lineage>
        <taxon>Eukaryota</taxon>
        <taxon>Metazoa</taxon>
        <taxon>Ecdysozoa</taxon>
        <taxon>Arthropoda</taxon>
        <taxon>Hexapoda</taxon>
        <taxon>Insecta</taxon>
        <taxon>Pterygota</taxon>
        <taxon>Neoptera</taxon>
        <taxon>Endopterygota</taxon>
        <taxon>Hymenoptera</taxon>
        <taxon>Apocrita</taxon>
        <taxon>Aculeata</taxon>
        <taxon>Formicoidea</taxon>
        <taxon>Formicidae</taxon>
        <taxon>Formicinae</taxon>
        <taxon>Camponotus</taxon>
    </lineage>
</organism>
<keyword evidence="1" id="KW-0863">Zinc-finger</keyword>
<protein>
    <submittedName>
        <fullName evidence="3">Zinc finger protein 383</fullName>
    </submittedName>
</protein>
<name>E2AC47_CAMFO</name>
<dbReference type="InParanoid" id="E2AC47"/>
<evidence type="ECO:0000313" key="3">
    <source>
        <dbReference type="EMBL" id="EFN68995.1"/>
    </source>
</evidence>
<evidence type="ECO:0000313" key="4">
    <source>
        <dbReference type="Proteomes" id="UP000000311"/>
    </source>
</evidence>
<keyword evidence="1" id="KW-0479">Metal-binding</keyword>
<dbReference type="PROSITE" id="PS00028">
    <property type="entry name" value="ZINC_FINGER_C2H2_1"/>
    <property type="match status" value="1"/>
</dbReference>
<feature type="domain" description="C2H2-type" evidence="2">
    <location>
        <begin position="22"/>
        <end position="44"/>
    </location>
</feature>
<dbReference type="Gene3D" id="3.30.160.60">
    <property type="entry name" value="Classic Zinc Finger"/>
    <property type="match status" value="1"/>
</dbReference>
<evidence type="ECO:0000259" key="2">
    <source>
        <dbReference type="PROSITE" id="PS50157"/>
    </source>
</evidence>
<dbReference type="EMBL" id="GL438406">
    <property type="protein sequence ID" value="EFN68995.1"/>
    <property type="molecule type" value="Genomic_DNA"/>
</dbReference>
<dbReference type="AlphaFoldDB" id="E2AC47"/>